<gene>
    <name evidence="1" type="ORF">BDBG_00756</name>
</gene>
<protein>
    <submittedName>
        <fullName evidence="1">Uncharacterized protein</fullName>
    </submittedName>
</protein>
<sequence length="182" mass="20314">MIILCVVGLELSVISIAKKDVRLNLPYVIKDVAGLDNSVLHRLANQYFNSDNSAPHPQIETGSQAALMGSPEYHEQNPQETHQDPSPRTEQLSIQQTDRQIDYRCSAAQVSEMPQIGDLLFVAVQNSNQWIWERAVGGTARKTTDCLNVLVPENRNQDITITLLVGHEKGLELIERLKLASM</sequence>
<dbReference type="EMBL" id="GG657448">
    <property type="protein sequence ID" value="OAT04132.1"/>
    <property type="molecule type" value="Genomic_DNA"/>
</dbReference>
<dbReference type="VEuPathDB" id="FungiDB:BDBG_00756"/>
<accession>A0A179UC74</accession>
<evidence type="ECO:0000313" key="1">
    <source>
        <dbReference type="EMBL" id="OAT04132.1"/>
    </source>
</evidence>
<dbReference type="GeneID" id="8510769"/>
<dbReference type="RefSeq" id="XP_031576004.1">
    <property type="nucleotide sequence ID" value="XM_031720022.1"/>
</dbReference>
<evidence type="ECO:0000313" key="2">
    <source>
        <dbReference type="Proteomes" id="UP000002038"/>
    </source>
</evidence>
<reference evidence="2" key="1">
    <citation type="journal article" date="2015" name="PLoS Genet.">
        <title>The dynamic genome and transcriptome of the human fungal pathogen Blastomyces and close relative Emmonsia.</title>
        <authorList>
            <person name="Munoz J.F."/>
            <person name="Gauthier G.M."/>
            <person name="Desjardins C.A."/>
            <person name="Gallo J.E."/>
            <person name="Holder J."/>
            <person name="Sullivan T.D."/>
            <person name="Marty A.J."/>
            <person name="Carmen J.C."/>
            <person name="Chen Z."/>
            <person name="Ding L."/>
            <person name="Gujja S."/>
            <person name="Magrini V."/>
            <person name="Misas E."/>
            <person name="Mitreva M."/>
            <person name="Priest M."/>
            <person name="Saif S."/>
            <person name="Whiston E.A."/>
            <person name="Young S."/>
            <person name="Zeng Q."/>
            <person name="Goldman W.E."/>
            <person name="Mardis E.R."/>
            <person name="Taylor J.W."/>
            <person name="McEwen J.G."/>
            <person name="Clay O.K."/>
            <person name="Klein B.S."/>
            <person name="Cuomo C.A."/>
        </authorList>
    </citation>
    <scope>NUCLEOTIDE SEQUENCE [LARGE SCALE GENOMIC DNA]</scope>
    <source>
        <strain evidence="2">SLH14081</strain>
    </source>
</reference>
<dbReference type="AlphaFoldDB" id="A0A179UC74"/>
<keyword evidence="2" id="KW-1185">Reference proteome</keyword>
<name>A0A179UC74_BLAGS</name>
<organism evidence="1 2">
    <name type="scientific">Blastomyces gilchristii (strain SLH14081)</name>
    <name type="common">Blastomyces dermatitidis</name>
    <dbReference type="NCBI Taxonomy" id="559298"/>
    <lineage>
        <taxon>Eukaryota</taxon>
        <taxon>Fungi</taxon>
        <taxon>Dikarya</taxon>
        <taxon>Ascomycota</taxon>
        <taxon>Pezizomycotina</taxon>
        <taxon>Eurotiomycetes</taxon>
        <taxon>Eurotiomycetidae</taxon>
        <taxon>Onygenales</taxon>
        <taxon>Ajellomycetaceae</taxon>
        <taxon>Blastomyces</taxon>
    </lineage>
</organism>
<dbReference type="OrthoDB" id="4488120at2759"/>
<dbReference type="Proteomes" id="UP000002038">
    <property type="component" value="Unassembled WGS sequence"/>
</dbReference>
<proteinExistence type="predicted"/>
<dbReference type="KEGG" id="bgh:BDBG_00756"/>